<dbReference type="Pfam" id="PF03828">
    <property type="entry name" value="PAP_assoc"/>
    <property type="match status" value="1"/>
</dbReference>
<evidence type="ECO:0000259" key="4">
    <source>
        <dbReference type="Pfam" id="PF03828"/>
    </source>
</evidence>
<keyword evidence="2" id="KW-0460">Magnesium</keyword>
<dbReference type="CDD" id="cd05402">
    <property type="entry name" value="NT_PAP_TUTase"/>
    <property type="match status" value="1"/>
</dbReference>
<dbReference type="Proteomes" id="UP001652661">
    <property type="component" value="Chromosome X"/>
</dbReference>
<feature type="compositionally biased region" description="Low complexity" evidence="3">
    <location>
        <begin position="113"/>
        <end position="219"/>
    </location>
</feature>
<feature type="compositionally biased region" description="Low complexity" evidence="3">
    <location>
        <begin position="47"/>
        <end position="91"/>
    </location>
</feature>
<feature type="region of interest" description="Disordered" evidence="3">
    <location>
        <begin position="636"/>
        <end position="669"/>
    </location>
</feature>
<sequence>MDPFVGWFQKEQEGPSLRTWLKIWETNAQEMGASLDQQLQQATTTTTVINGSTTSSSTSSNISGNSSSNNNSSGNGNSNAANTNINNNSTGKPYLSRPNSSLGRVLNFRADSQEQQQQHLNGTTQQRHSSSSSSSVNSSSATSDSATNRDNNSPANSSSSSITSTNGAGTNSPASTAGATTAAATAATGPPATTSMNDTTSQTTTTNTTTTGGASRTNSIYYNPSRKKRPENKAGGAHYYMNNHMEMIAKYKGEPWRKPDFPYGEGVIGLHEEIEHFYQYVLPTPCEHAIRNEVVKRIEAVVHSIWPQAVVEIFGSFRTGLFLPTSDIDLVVLGLWEKLPLRTLESELVGRGIAEACTVRVLDKASVPIIKLTDRETQVKVDISFNMQSGVQSAELIKKFKRDYPVLGKLVLVLKQFLLLRDLNEVFTGGISSYSLILMCISFLQLHPRAIYHETANLGVLLLEFFELYGRRFNYMKIGISIKNGGRYMPKDDLQRDMVDGHRPSLLCIEDPLTPGNDIGRSSYGVFQVQQAFKCAYRVLALAVSPLNLLGIDPRLNSILGRIIHITDDVIDYREWIRENFEHLVMVERISPLPVTAAAAAAAAAAAYATTNGAPKYVIMPTGAVVQQLYHHPVQMPTAHGSHTSHSHSHAGHTSNGHPGHLGQSFVTGSSATTTTTTAVAVVGVSAPGNSAQQQQQQQQQQQATKVQQQQSQNQSQSRHRRGSTSSGDDSEDSKDCEIVEGSPEIIDITLSPPNGMVGAMPAMPLPVIAVGMPTTSSSSWNGSGSGRGNGNGNSSSSTGSSVMHTIPRLDTR</sequence>
<dbReference type="SUPFAM" id="SSF81301">
    <property type="entry name" value="Nucleotidyltransferase"/>
    <property type="match status" value="1"/>
</dbReference>
<dbReference type="Gene3D" id="3.30.460.10">
    <property type="entry name" value="Beta Polymerase, domain 2"/>
    <property type="match status" value="1"/>
</dbReference>
<feature type="compositionally biased region" description="Low complexity" evidence="3">
    <location>
        <begin position="691"/>
        <end position="717"/>
    </location>
</feature>
<dbReference type="RefSeq" id="XP_070143906.1">
    <property type="nucleotide sequence ID" value="XM_070287805.1"/>
</dbReference>
<keyword evidence="6" id="KW-1185">Reference proteome</keyword>
<proteinExistence type="predicted"/>
<evidence type="ECO:0000256" key="3">
    <source>
        <dbReference type="SAM" id="MobiDB-lite"/>
    </source>
</evidence>
<protein>
    <submittedName>
        <fullName evidence="7">Non-canonical poly(A) RNA polymerase protein Trf4-1 isoform X2</fullName>
    </submittedName>
</protein>
<evidence type="ECO:0000313" key="7">
    <source>
        <dbReference type="RefSeq" id="XP_070143906.1"/>
    </source>
</evidence>
<dbReference type="GeneID" id="108071776"/>
<feature type="region of interest" description="Disordered" evidence="3">
    <location>
        <begin position="691"/>
        <end position="751"/>
    </location>
</feature>
<dbReference type="InterPro" id="IPR054708">
    <property type="entry name" value="MTPAP-like_central"/>
</dbReference>
<dbReference type="InterPro" id="IPR043519">
    <property type="entry name" value="NT_sf"/>
</dbReference>
<feature type="domain" description="PAP-associated" evidence="4">
    <location>
        <begin position="457"/>
        <end position="517"/>
    </location>
</feature>
<accession>A0ABM4GMF9</accession>
<reference evidence="7" key="1">
    <citation type="submission" date="2025-08" db="UniProtKB">
        <authorList>
            <consortium name="RefSeq"/>
        </authorList>
    </citation>
    <scope>IDENTIFICATION</scope>
    <source>
        <strain evidence="7">14028-0561.14</strain>
        <tissue evidence="7">Whole fly</tissue>
    </source>
</reference>
<organism evidence="6 7">
    <name type="scientific">Drosophila kikkawai</name>
    <name type="common">Fruit fly</name>
    <dbReference type="NCBI Taxonomy" id="30033"/>
    <lineage>
        <taxon>Eukaryota</taxon>
        <taxon>Metazoa</taxon>
        <taxon>Ecdysozoa</taxon>
        <taxon>Arthropoda</taxon>
        <taxon>Hexapoda</taxon>
        <taxon>Insecta</taxon>
        <taxon>Pterygota</taxon>
        <taxon>Neoptera</taxon>
        <taxon>Endopterygota</taxon>
        <taxon>Diptera</taxon>
        <taxon>Brachycera</taxon>
        <taxon>Muscomorpha</taxon>
        <taxon>Ephydroidea</taxon>
        <taxon>Drosophilidae</taxon>
        <taxon>Drosophila</taxon>
        <taxon>Sophophora</taxon>
    </lineage>
</organism>
<dbReference type="Gene3D" id="1.10.1410.10">
    <property type="match status" value="1"/>
</dbReference>
<feature type="region of interest" description="Disordered" evidence="3">
    <location>
        <begin position="776"/>
        <end position="813"/>
    </location>
</feature>
<feature type="compositionally biased region" description="Low complexity" evidence="3">
    <location>
        <begin position="793"/>
        <end position="802"/>
    </location>
</feature>
<evidence type="ECO:0000259" key="5">
    <source>
        <dbReference type="Pfam" id="PF22600"/>
    </source>
</evidence>
<evidence type="ECO:0000313" key="6">
    <source>
        <dbReference type="Proteomes" id="UP001652661"/>
    </source>
</evidence>
<dbReference type="PANTHER" id="PTHR23092:SF15">
    <property type="entry name" value="INACTIVE NON-CANONICAL POLY(A) RNA POLYMERASE PROTEIN TRF4-2-RELATED"/>
    <property type="match status" value="1"/>
</dbReference>
<feature type="domain" description="Poly(A) RNA polymerase mitochondrial-like central palm" evidence="5">
    <location>
        <begin position="270"/>
        <end position="400"/>
    </location>
</feature>
<evidence type="ECO:0000256" key="1">
    <source>
        <dbReference type="ARBA" id="ARBA00022723"/>
    </source>
</evidence>
<dbReference type="PANTHER" id="PTHR23092">
    <property type="entry name" value="POLY(A) RNA POLYMERASE"/>
    <property type="match status" value="1"/>
</dbReference>
<feature type="region of interest" description="Disordered" evidence="3">
    <location>
        <begin position="47"/>
        <end position="236"/>
    </location>
</feature>
<name>A0ABM4GMF9_DROKI</name>
<dbReference type="InterPro" id="IPR002058">
    <property type="entry name" value="PAP_assoc"/>
</dbReference>
<dbReference type="Pfam" id="PF22600">
    <property type="entry name" value="MTPAP-like_central"/>
    <property type="match status" value="1"/>
</dbReference>
<gene>
    <name evidence="7" type="primary">Trf4-1</name>
</gene>
<keyword evidence="1" id="KW-0479">Metal-binding</keyword>
<dbReference type="SUPFAM" id="SSF81631">
    <property type="entry name" value="PAP/OAS1 substrate-binding domain"/>
    <property type="match status" value="1"/>
</dbReference>
<dbReference type="InterPro" id="IPR045862">
    <property type="entry name" value="Trf4-like"/>
</dbReference>
<evidence type="ECO:0000256" key="2">
    <source>
        <dbReference type="ARBA" id="ARBA00022842"/>
    </source>
</evidence>